<dbReference type="InterPro" id="IPR035897">
    <property type="entry name" value="Toll_tir_struct_dom_sf"/>
</dbReference>
<protein>
    <recommendedName>
        <fullName evidence="3">TIR domain-containing protein</fullName>
    </recommendedName>
</protein>
<dbReference type="RefSeq" id="WP_346227344.1">
    <property type="nucleotide sequence ID" value="NZ_JBDJAW010000015.1"/>
</dbReference>
<proteinExistence type="predicted"/>
<gene>
    <name evidence="1" type="ORF">AAH991_19830</name>
</gene>
<evidence type="ECO:0008006" key="3">
    <source>
        <dbReference type="Google" id="ProtNLM"/>
    </source>
</evidence>
<dbReference type="EMBL" id="JBDJAW010000015">
    <property type="protein sequence ID" value="MEN3537372.1"/>
    <property type="molecule type" value="Genomic_DNA"/>
</dbReference>
<evidence type="ECO:0000313" key="2">
    <source>
        <dbReference type="Proteomes" id="UP001447516"/>
    </source>
</evidence>
<dbReference type="Proteomes" id="UP001447516">
    <property type="component" value="Unassembled WGS sequence"/>
</dbReference>
<accession>A0ABV0ARA1</accession>
<sequence length="200" mass="22577">MSYAHTEKNTPPGPNELAMRFFNDLCVDLAVLVPRIPGAPYGFIDRSMGGGERWEGELLDALGTCQVFIPLLMAPYMRSKWCAMEWHGFSRRRVVRLNPSASVHQTCILPVIWAPAPDGFPEIVGSVERFAGENLHIFAEEIALYEAHGIFGLHRLGRSNEYHTVVWLLAQRIQKILMHHRVEPLALDVSTLGTSFEEPR</sequence>
<dbReference type="SUPFAM" id="SSF52200">
    <property type="entry name" value="Toll/Interleukin receptor TIR domain"/>
    <property type="match status" value="1"/>
</dbReference>
<reference evidence="1 2" key="1">
    <citation type="submission" date="2024-05" db="EMBL/GenBank/DDBJ databases">
        <title>Microbispora sp.ZYX-F-249.</title>
        <authorList>
            <person name="Xie H."/>
        </authorList>
    </citation>
    <scope>NUCLEOTIDE SEQUENCE [LARGE SCALE GENOMIC DNA]</scope>
    <source>
        <strain evidence="1 2">ZYX-F-249</strain>
    </source>
</reference>
<name>A0ABV0ARA1_9ACTN</name>
<dbReference type="Gene3D" id="3.40.50.10140">
    <property type="entry name" value="Toll/interleukin-1 receptor homology (TIR) domain"/>
    <property type="match status" value="1"/>
</dbReference>
<comment type="caution">
    <text evidence="1">The sequence shown here is derived from an EMBL/GenBank/DDBJ whole genome shotgun (WGS) entry which is preliminary data.</text>
</comment>
<evidence type="ECO:0000313" key="1">
    <source>
        <dbReference type="EMBL" id="MEN3537372.1"/>
    </source>
</evidence>
<organism evidence="1 2">
    <name type="scientific">Microbispora maris</name>
    <dbReference type="NCBI Taxonomy" id="3144104"/>
    <lineage>
        <taxon>Bacteria</taxon>
        <taxon>Bacillati</taxon>
        <taxon>Actinomycetota</taxon>
        <taxon>Actinomycetes</taxon>
        <taxon>Streptosporangiales</taxon>
        <taxon>Streptosporangiaceae</taxon>
        <taxon>Microbispora</taxon>
    </lineage>
</organism>
<keyword evidence="2" id="KW-1185">Reference proteome</keyword>